<evidence type="ECO:0000256" key="1">
    <source>
        <dbReference type="SAM" id="Coils"/>
    </source>
</evidence>
<dbReference type="Pfam" id="PF07793">
    <property type="entry name" value="DUF1631"/>
    <property type="match status" value="1"/>
</dbReference>
<comment type="caution">
    <text evidence="3">The sequence shown here is derived from an EMBL/GenBank/DDBJ whole genome shotgun (WGS) entry which is preliminary data.</text>
</comment>
<gene>
    <name evidence="3" type="ORF">P3W24_17620</name>
</gene>
<feature type="coiled-coil region" evidence="1">
    <location>
        <begin position="437"/>
        <end position="481"/>
    </location>
</feature>
<evidence type="ECO:0000313" key="3">
    <source>
        <dbReference type="EMBL" id="MDF4026797.1"/>
    </source>
</evidence>
<protein>
    <submittedName>
        <fullName evidence="3">DUF1631 family protein</fullName>
    </submittedName>
</protein>
<dbReference type="EMBL" id="JARJJS010000007">
    <property type="protein sequence ID" value="MDF4026797.1"/>
    <property type="molecule type" value="Genomic_DNA"/>
</dbReference>
<accession>A0ABT6BF96</accession>
<evidence type="ECO:0000313" key="4">
    <source>
        <dbReference type="Proteomes" id="UP001528850"/>
    </source>
</evidence>
<name>A0ABT6BF96_9GAMM</name>
<sequence length="718" mass="77988">MPPTTRRAGENPVPLSPRAEREAQQGLSLCLNWLDTPLRAALADLDARLFAVADGTRNHLEQQACFDSRAIVEREGPAFRQRFAAFLTERFRRLGDDLPRGAAEALPSGLSLVDPGEQERSDALASLAARAESRSATNLFELGYRMAVLAGSAPLEGGTLPVGPRALAAALDAASRPMPLDTAHAGLLFKAMETHVFAPMDGFYAALNAHLLARGILPGLRAFPNARIQHPVAPREPAPEPTDTRATDGHIGVLEGLRTLLASRSTHPGATVAPPTLATEDELQTALHALQGHVTDVADAARREIRSAQALREELQAQLARGRPQGAPPAALSAEQDDTVTLTALLFEGLAGELTEGNQGQALLGDLQWPMLRAAMNDRAFFEAPAHPARQLLETVGDAARQWLDPADGEPDAALLDQLERAVRDASQAQVIDPDWRAGIERQIAQLARKAHVAERRQIEAMDGRDRLERARRRAAELMAERMGGRPAPRGVLRILLERTWADVLALHILRGGENGEAFLQCLGVTDQLLGRRAVNDARKLRQDIERGLEHLGMHPVEAGQVAAGVFDTAGDDDAPTATDMALRLKQRPRLGEGTAHGEPVAPVEPTPLDPASQAVHAGFAQLRFGTWFEFRQPAGGIARRKLAWFSPVTGRCLFVTSRGARAENIDLTRLARLIADGDAWEWKEQRLSMIDRAWRAVSRHLRRDPGVGHDDRQKGHG</sequence>
<feature type="region of interest" description="Disordered" evidence="2">
    <location>
        <begin position="1"/>
        <end position="20"/>
    </location>
</feature>
<proteinExistence type="predicted"/>
<organism evidence="3 4">
    <name type="scientific">Luteibacter sahnii</name>
    <dbReference type="NCBI Taxonomy" id="3021977"/>
    <lineage>
        <taxon>Bacteria</taxon>
        <taxon>Pseudomonadati</taxon>
        <taxon>Pseudomonadota</taxon>
        <taxon>Gammaproteobacteria</taxon>
        <taxon>Lysobacterales</taxon>
        <taxon>Rhodanobacteraceae</taxon>
        <taxon>Luteibacter</taxon>
    </lineage>
</organism>
<keyword evidence="1" id="KW-0175">Coiled coil</keyword>
<keyword evidence="4" id="KW-1185">Reference proteome</keyword>
<dbReference type="Proteomes" id="UP001528850">
    <property type="component" value="Unassembled WGS sequence"/>
</dbReference>
<dbReference type="InterPro" id="IPR012434">
    <property type="entry name" value="DUF1631"/>
</dbReference>
<reference evidence="3 4" key="1">
    <citation type="journal article" date="2024" name="Curr. Microbiol.">
        <title>Luteibacter sahnii sp. nov., A Novel Yellow-Colored Xanthomonadin Pigment Producing Probiotic Bacterium from Healthy Rice Seed Microbiome.</title>
        <authorList>
            <person name="Jaiswal G."/>
            <person name="Rana R."/>
            <person name="Nayak P.K."/>
            <person name="Chouhan R."/>
            <person name="Gandhi S.G."/>
            <person name="Patel H.K."/>
            <person name="Patil P.B."/>
        </authorList>
    </citation>
    <scope>NUCLEOTIDE SEQUENCE [LARGE SCALE GENOMIC DNA]</scope>
    <source>
        <strain evidence="3 4">PPL201</strain>
    </source>
</reference>
<evidence type="ECO:0000256" key="2">
    <source>
        <dbReference type="SAM" id="MobiDB-lite"/>
    </source>
</evidence>